<dbReference type="GO" id="GO:0007220">
    <property type="term" value="P:Notch receptor processing"/>
    <property type="evidence" value="ECO:0007669"/>
    <property type="project" value="TreeGrafter"/>
</dbReference>
<dbReference type="PANTHER" id="PTHR21092">
    <property type="entry name" value="NICASTRIN"/>
    <property type="match status" value="1"/>
</dbReference>
<feature type="non-terminal residue" evidence="2">
    <location>
        <position position="1"/>
    </location>
</feature>
<keyword evidence="1" id="KW-0812">Transmembrane</keyword>
<dbReference type="PANTHER" id="PTHR21092:SF0">
    <property type="entry name" value="NICASTRIN"/>
    <property type="match status" value="1"/>
</dbReference>
<sequence length="109" mass="12484">VYVYTWQADPKTGDHYCYRTPVSTSTVSSPAFRIKGYDFSNGTYSTWTESLYNIDHLRLYLVEQESFEKVMLILGVVIAIISFLIVGRCNEESFIIDEGERLAEEGEPL</sequence>
<dbReference type="GO" id="GO:0016485">
    <property type="term" value="P:protein processing"/>
    <property type="evidence" value="ECO:0007669"/>
    <property type="project" value="InterPro"/>
</dbReference>
<dbReference type="AlphaFoldDB" id="A0A0B1S9S9"/>
<dbReference type="InterPro" id="IPR008710">
    <property type="entry name" value="Nicastrin"/>
</dbReference>
<dbReference type="Proteomes" id="UP000053660">
    <property type="component" value="Unassembled WGS sequence"/>
</dbReference>
<reference evidence="2 3" key="1">
    <citation type="submission" date="2014-03" db="EMBL/GenBank/DDBJ databases">
        <title>Draft genome of the hookworm Oesophagostomum dentatum.</title>
        <authorList>
            <person name="Mitreva M."/>
        </authorList>
    </citation>
    <scope>NUCLEOTIDE SEQUENCE [LARGE SCALE GENOMIC DNA]</scope>
    <source>
        <strain evidence="2 3">OD-Hann</strain>
    </source>
</reference>
<dbReference type="OrthoDB" id="5870627at2759"/>
<proteinExistence type="predicted"/>
<name>A0A0B1S9S9_OESDE</name>
<dbReference type="EMBL" id="KN582618">
    <property type="protein sequence ID" value="KHJ82058.1"/>
    <property type="molecule type" value="Genomic_DNA"/>
</dbReference>
<dbReference type="GO" id="GO:0005886">
    <property type="term" value="C:plasma membrane"/>
    <property type="evidence" value="ECO:0007669"/>
    <property type="project" value="TreeGrafter"/>
</dbReference>
<evidence type="ECO:0000256" key="1">
    <source>
        <dbReference type="SAM" id="Phobius"/>
    </source>
</evidence>
<evidence type="ECO:0000313" key="2">
    <source>
        <dbReference type="EMBL" id="KHJ82058.1"/>
    </source>
</evidence>
<accession>A0A0B1S9S9</accession>
<gene>
    <name evidence="2" type="ORF">OESDEN_18251</name>
</gene>
<protein>
    <submittedName>
        <fullName evidence="2">Uncharacterized protein</fullName>
    </submittedName>
</protein>
<keyword evidence="1" id="KW-1133">Transmembrane helix</keyword>
<organism evidence="2 3">
    <name type="scientific">Oesophagostomum dentatum</name>
    <name type="common">Nodular worm</name>
    <dbReference type="NCBI Taxonomy" id="61180"/>
    <lineage>
        <taxon>Eukaryota</taxon>
        <taxon>Metazoa</taxon>
        <taxon>Ecdysozoa</taxon>
        <taxon>Nematoda</taxon>
        <taxon>Chromadorea</taxon>
        <taxon>Rhabditida</taxon>
        <taxon>Rhabditina</taxon>
        <taxon>Rhabditomorpha</taxon>
        <taxon>Strongyloidea</taxon>
        <taxon>Strongylidae</taxon>
        <taxon>Oesophagostomum</taxon>
    </lineage>
</organism>
<feature type="transmembrane region" description="Helical" evidence="1">
    <location>
        <begin position="70"/>
        <end position="87"/>
    </location>
</feature>
<evidence type="ECO:0000313" key="3">
    <source>
        <dbReference type="Proteomes" id="UP000053660"/>
    </source>
</evidence>
<keyword evidence="1" id="KW-0472">Membrane</keyword>
<keyword evidence="3" id="KW-1185">Reference proteome</keyword>